<dbReference type="EC" id="2.7.1.71" evidence="7"/>
<name>A0A1T4QJ41_9FIRM</name>
<comment type="catalytic activity">
    <reaction evidence="7">
        <text>shikimate + ATP = 3-phosphoshikimate + ADP + H(+)</text>
        <dbReference type="Rhea" id="RHEA:13121"/>
        <dbReference type="ChEBI" id="CHEBI:15378"/>
        <dbReference type="ChEBI" id="CHEBI:30616"/>
        <dbReference type="ChEBI" id="CHEBI:36208"/>
        <dbReference type="ChEBI" id="CHEBI:145989"/>
        <dbReference type="ChEBI" id="CHEBI:456216"/>
        <dbReference type="EC" id="2.7.1.71"/>
    </reaction>
</comment>
<evidence type="ECO:0000256" key="5">
    <source>
        <dbReference type="ARBA" id="ARBA00022840"/>
    </source>
</evidence>
<organism evidence="8 9">
    <name type="scientific">Eubacterium ruminantium</name>
    <dbReference type="NCBI Taxonomy" id="42322"/>
    <lineage>
        <taxon>Bacteria</taxon>
        <taxon>Bacillati</taxon>
        <taxon>Bacillota</taxon>
        <taxon>Clostridia</taxon>
        <taxon>Eubacteriales</taxon>
        <taxon>Eubacteriaceae</taxon>
        <taxon>Eubacterium</taxon>
    </lineage>
</organism>
<keyword evidence="9" id="KW-1185">Reference proteome</keyword>
<keyword evidence="7" id="KW-0963">Cytoplasm</keyword>
<feature type="binding site" evidence="7">
    <location>
        <position position="143"/>
    </location>
    <ligand>
        <name>substrate</name>
    </ligand>
</feature>
<dbReference type="GO" id="GO:0005829">
    <property type="term" value="C:cytosol"/>
    <property type="evidence" value="ECO:0007669"/>
    <property type="project" value="TreeGrafter"/>
</dbReference>
<evidence type="ECO:0000256" key="7">
    <source>
        <dbReference type="HAMAP-Rule" id="MF_00109"/>
    </source>
</evidence>
<feature type="binding site" evidence="7">
    <location>
        <begin position="21"/>
        <end position="26"/>
    </location>
    <ligand>
        <name>ATP</name>
        <dbReference type="ChEBI" id="CHEBI:30616"/>
    </ligand>
</feature>
<dbReference type="HAMAP" id="MF_00109">
    <property type="entry name" value="Shikimate_kinase"/>
    <property type="match status" value="1"/>
</dbReference>
<dbReference type="Pfam" id="PF01202">
    <property type="entry name" value="SKI"/>
    <property type="match status" value="1"/>
</dbReference>
<dbReference type="GO" id="GO:0009073">
    <property type="term" value="P:aromatic amino acid family biosynthetic process"/>
    <property type="evidence" value="ECO:0007669"/>
    <property type="project" value="UniProtKB-KW"/>
</dbReference>
<dbReference type="SUPFAM" id="SSF52540">
    <property type="entry name" value="P-loop containing nucleoside triphosphate hydrolases"/>
    <property type="match status" value="1"/>
</dbReference>
<gene>
    <name evidence="7" type="primary">aroK</name>
    <name evidence="8" type="ORF">SAMN02745110_02399</name>
</gene>
<keyword evidence="4 7" id="KW-0418">Kinase</keyword>
<keyword evidence="2 7" id="KW-0808">Transferase</keyword>
<proteinExistence type="inferred from homology"/>
<dbReference type="Gene3D" id="3.40.50.300">
    <property type="entry name" value="P-loop containing nucleotide triphosphate hydrolases"/>
    <property type="match status" value="1"/>
</dbReference>
<comment type="pathway">
    <text evidence="7">Metabolic intermediate biosynthesis; chorismate biosynthesis; chorismate from D-erythrose 4-phosphate and phosphoenolpyruvate: step 5/7.</text>
</comment>
<keyword evidence="1 7" id="KW-0028">Amino-acid biosynthesis</keyword>
<keyword evidence="7" id="KW-0479">Metal-binding</keyword>
<feature type="binding site" evidence="7">
    <location>
        <position position="126"/>
    </location>
    <ligand>
        <name>ATP</name>
        <dbReference type="ChEBI" id="CHEBI:30616"/>
    </ligand>
</feature>
<comment type="subcellular location">
    <subcellularLocation>
        <location evidence="7">Cytoplasm</location>
    </subcellularLocation>
</comment>
<dbReference type="PANTHER" id="PTHR21087">
    <property type="entry name" value="SHIKIMATE KINASE"/>
    <property type="match status" value="1"/>
</dbReference>
<comment type="cofactor">
    <cofactor evidence="7">
        <name>Mg(2+)</name>
        <dbReference type="ChEBI" id="CHEBI:18420"/>
    </cofactor>
    <text evidence="7">Binds 1 Mg(2+) ion per subunit.</text>
</comment>
<sequence length="174" mass="19347">MNNFDKDNKNRGNIILIGMPASGKSTAGVILAKLLGMNFIDTDLVIQQSEEKLLCDIIKERSVEGFLEAEEKAVLSIHPSKAVIATGGSVVYSEAGMKYLRSIGKVIYLKVGKEELFKRLHNIKQRGVVLKAGETPEEMYDNRCALYEKYADITIDETNSSVEDTVEMIVRMIS</sequence>
<evidence type="ECO:0000313" key="8">
    <source>
        <dbReference type="EMBL" id="SKA03288.1"/>
    </source>
</evidence>
<comment type="caution">
    <text evidence="7">Lacks conserved residue(s) required for the propagation of feature annotation.</text>
</comment>
<dbReference type="OrthoDB" id="9800332at2"/>
<keyword evidence="5 7" id="KW-0067">ATP-binding</keyword>
<evidence type="ECO:0000256" key="2">
    <source>
        <dbReference type="ARBA" id="ARBA00022679"/>
    </source>
</evidence>
<dbReference type="EMBL" id="FUXA01000020">
    <property type="protein sequence ID" value="SKA03288.1"/>
    <property type="molecule type" value="Genomic_DNA"/>
</dbReference>
<feature type="binding site" evidence="7">
    <location>
        <position position="88"/>
    </location>
    <ligand>
        <name>substrate</name>
    </ligand>
</feature>
<dbReference type="InterPro" id="IPR000623">
    <property type="entry name" value="Shikimate_kinase/TSH1"/>
</dbReference>
<feature type="binding site" evidence="7">
    <location>
        <position position="43"/>
    </location>
    <ligand>
        <name>substrate</name>
    </ligand>
</feature>
<dbReference type="PANTHER" id="PTHR21087:SF16">
    <property type="entry name" value="SHIKIMATE KINASE 1, CHLOROPLASTIC"/>
    <property type="match status" value="1"/>
</dbReference>
<keyword evidence="3 7" id="KW-0547">Nucleotide-binding</keyword>
<evidence type="ECO:0000256" key="1">
    <source>
        <dbReference type="ARBA" id="ARBA00022605"/>
    </source>
</evidence>
<dbReference type="UniPathway" id="UPA00053">
    <property type="reaction ID" value="UER00088"/>
</dbReference>
<dbReference type="RefSeq" id="WP_078788185.1">
    <property type="nucleotide sequence ID" value="NZ_CAJOJK010000002.1"/>
</dbReference>
<comment type="similarity">
    <text evidence="7">Belongs to the shikimate kinase family.</text>
</comment>
<dbReference type="Proteomes" id="UP000189857">
    <property type="component" value="Unassembled WGS sequence"/>
</dbReference>
<dbReference type="GO" id="GO:0005524">
    <property type="term" value="F:ATP binding"/>
    <property type="evidence" value="ECO:0007669"/>
    <property type="project" value="UniProtKB-UniRule"/>
</dbReference>
<keyword evidence="7" id="KW-0460">Magnesium</keyword>
<dbReference type="GO" id="GO:0009423">
    <property type="term" value="P:chorismate biosynthetic process"/>
    <property type="evidence" value="ECO:0007669"/>
    <property type="project" value="UniProtKB-UniRule"/>
</dbReference>
<dbReference type="InterPro" id="IPR031322">
    <property type="entry name" value="Shikimate/glucono_kinase"/>
</dbReference>
<reference evidence="8 9" key="1">
    <citation type="submission" date="2017-02" db="EMBL/GenBank/DDBJ databases">
        <authorList>
            <person name="Peterson S.W."/>
        </authorList>
    </citation>
    <scope>NUCLEOTIDE SEQUENCE [LARGE SCALE GENOMIC DNA]</scope>
    <source>
        <strain evidence="8 9">ATCC 17233</strain>
    </source>
</reference>
<dbReference type="GO" id="GO:0008652">
    <property type="term" value="P:amino acid biosynthetic process"/>
    <property type="evidence" value="ECO:0007669"/>
    <property type="project" value="UniProtKB-KW"/>
</dbReference>
<dbReference type="GO" id="GO:0000287">
    <property type="term" value="F:magnesium ion binding"/>
    <property type="evidence" value="ECO:0007669"/>
    <property type="project" value="UniProtKB-UniRule"/>
</dbReference>
<feature type="binding site" evidence="7">
    <location>
        <position position="25"/>
    </location>
    <ligand>
        <name>Mg(2+)</name>
        <dbReference type="ChEBI" id="CHEBI:18420"/>
    </ligand>
</feature>
<evidence type="ECO:0000256" key="6">
    <source>
        <dbReference type="ARBA" id="ARBA00023141"/>
    </source>
</evidence>
<protein>
    <recommendedName>
        <fullName evidence="7">Shikimate kinase</fullName>
        <shortName evidence="7">SK</shortName>
        <ecNumber evidence="7">2.7.1.71</ecNumber>
    </recommendedName>
</protein>
<dbReference type="InterPro" id="IPR027417">
    <property type="entry name" value="P-loop_NTPase"/>
</dbReference>
<evidence type="ECO:0000313" key="9">
    <source>
        <dbReference type="Proteomes" id="UP000189857"/>
    </source>
</evidence>
<dbReference type="AlphaFoldDB" id="A0A1T4QJ41"/>
<evidence type="ECO:0000256" key="4">
    <source>
        <dbReference type="ARBA" id="ARBA00022777"/>
    </source>
</evidence>
<dbReference type="PRINTS" id="PR01100">
    <property type="entry name" value="SHIKIMTKNASE"/>
</dbReference>
<comment type="subunit">
    <text evidence="7">Monomer.</text>
</comment>
<comment type="function">
    <text evidence="7">Catalyzes the specific phosphorylation of the 3-hydroxyl group of shikimic acid using ATP as a cosubstrate.</text>
</comment>
<evidence type="ECO:0000256" key="3">
    <source>
        <dbReference type="ARBA" id="ARBA00022741"/>
    </source>
</evidence>
<dbReference type="GO" id="GO:0004765">
    <property type="term" value="F:shikimate kinase activity"/>
    <property type="evidence" value="ECO:0007669"/>
    <property type="project" value="UniProtKB-UniRule"/>
</dbReference>
<keyword evidence="6 7" id="KW-0057">Aromatic amino acid biosynthesis</keyword>
<accession>A0A1T4QJ41</accession>
<dbReference type="CDD" id="cd00464">
    <property type="entry name" value="SK"/>
    <property type="match status" value="1"/>
</dbReference>